<dbReference type="Pfam" id="PF04677">
    <property type="entry name" value="CwfJ_C_1"/>
    <property type="match status" value="1"/>
</dbReference>
<dbReference type="Proteomes" id="UP000281406">
    <property type="component" value="Unassembled WGS sequence"/>
</dbReference>
<evidence type="ECO:0000259" key="3">
    <source>
        <dbReference type="Pfam" id="PF04676"/>
    </source>
</evidence>
<dbReference type="InterPro" id="IPR006767">
    <property type="entry name" value="Cwf19-like_C_dom-2"/>
</dbReference>
<dbReference type="SUPFAM" id="SSF54197">
    <property type="entry name" value="HIT-like"/>
    <property type="match status" value="1"/>
</dbReference>
<feature type="compositionally biased region" description="Basic and acidic residues" evidence="2">
    <location>
        <begin position="16"/>
        <end position="52"/>
    </location>
</feature>
<keyword evidence="6" id="KW-1185">Reference proteome</keyword>
<reference evidence="5 6" key="1">
    <citation type="submission" date="2018-10" db="EMBL/GenBank/DDBJ databases">
        <title>Genome assembly for a Yunnan-Guizhou Plateau 3E fish, Anabarilius grahami (Regan), and its evolutionary and genetic applications.</title>
        <authorList>
            <person name="Jiang W."/>
        </authorList>
    </citation>
    <scope>NUCLEOTIDE SEQUENCE [LARGE SCALE GENOMIC DNA]</scope>
    <source>
        <strain evidence="5">AG-KIZ</strain>
        <tissue evidence="5">Muscle</tissue>
    </source>
</reference>
<comment type="similarity">
    <text evidence="1">Belongs to the CWF19 family.</text>
</comment>
<feature type="compositionally biased region" description="Acidic residues" evidence="2">
    <location>
        <begin position="574"/>
        <end position="586"/>
    </location>
</feature>
<feature type="compositionally biased region" description="Polar residues" evidence="2">
    <location>
        <begin position="137"/>
        <end position="146"/>
    </location>
</feature>
<dbReference type="InterPro" id="IPR040194">
    <property type="entry name" value="Cwf19-like"/>
</dbReference>
<dbReference type="Pfam" id="PF04676">
    <property type="entry name" value="CwfJ_C_2"/>
    <property type="match status" value="1"/>
</dbReference>
<feature type="region of interest" description="Disordered" evidence="2">
    <location>
        <begin position="619"/>
        <end position="643"/>
    </location>
</feature>
<feature type="domain" description="Cwf19-like protein C-terminal" evidence="3">
    <location>
        <begin position="868"/>
        <end position="962"/>
    </location>
</feature>
<feature type="compositionally biased region" description="Polar residues" evidence="2">
    <location>
        <begin position="540"/>
        <end position="552"/>
    </location>
</feature>
<sequence length="966" mass="111680">MAAYGVSFESSNSIKSRKESKREEREHVLQQAKEKYEKEERRKAERKARGEDTWMLPDVDLRLQQIGQEHSVKNKKKKKEKKVKKSKKEKKKAKKEKNAEEDGSCDSSEDSGDEWVEAPFSSGGGDKAWKAEHEATPTPSSANTNQAGLNKLELNPYWKDGGSGLPPEDTSSTAFRKAGVVNDGGVSWLRKSYQRMKEQADREQRSVESVVAERYGEHTKPTVGRRAVFVRRPTKFSQCVPHRRLKLVLIGFFRPIRHVESASELVGPSDHSDWLFNYCHLLVRIGISSYAGAEWTSYLAVGCRASVWCVRATLDTDAADSMEEFQKRLQEAEEAAYGERRGERGERRGDRNEGRERWRRDDREEGRERWRRDDREEGRERWRRDDREEGRERWRRDDREEGRERWRRDDREEGKERWRRDDKEDERERWRKGRQDGSPNAETERERDFERSSRGRDEREPRSRPDPDEDPQSQRHGTSSLSSLRDKFLKPSDADEDMSGGPGLRRGGLKGSSSNQSTAFRKPVDDDGNSGVVAAWRKSSAVQDSKATPTPQRDTEKSAALQDESKTTTVSSSESEEEEEEEMILTDEEMNKLGAKLVKAELLGNTALVEKLKAQMDAARRAKESRAQRKEQTKQVSAPTDSEKEVVLFRTDHSGRAWPVNAPSEPLEPRGGRRKRKAIETHQDGERVRYFESDDGMDLREMVRREKMSSAEDQNALYSRMAAKMMGKTDGDNYTLDDMFVSSAAQKERSGRDEDRQRNKAVQETRRLAGRMEKCRHCFDSPELPKHLIAAVYLCLPNSVSLTEGHCLIVPIQHHTAATGLDEDIWSEIQMFRRALVRMFESQELDCVFLETHMSPKRHKAIMESDEEWAMNKKVVDLSSKDIRHAVPRGLPYFSVDFGLQGGFAHVIENEHKFPHYFGKEILGGMLDLEPRRWRKPIRENFDDQRKKVLQFAQWWKPFDCTKSDS</sequence>
<feature type="compositionally biased region" description="Acidic residues" evidence="2">
    <location>
        <begin position="99"/>
        <end position="116"/>
    </location>
</feature>
<feature type="compositionally biased region" description="Basic and acidic residues" evidence="2">
    <location>
        <begin position="619"/>
        <end position="633"/>
    </location>
</feature>
<feature type="compositionally biased region" description="Basic and acidic residues" evidence="2">
    <location>
        <begin position="484"/>
        <end position="493"/>
    </location>
</feature>
<evidence type="ECO:0000313" key="5">
    <source>
        <dbReference type="EMBL" id="ROJ25425.1"/>
    </source>
</evidence>
<name>A0A3N0XT98_ANAGA</name>
<dbReference type="AlphaFoldDB" id="A0A3N0XT98"/>
<dbReference type="GO" id="GO:0071014">
    <property type="term" value="C:post-mRNA release spliceosomal complex"/>
    <property type="evidence" value="ECO:0007669"/>
    <property type="project" value="TreeGrafter"/>
</dbReference>
<feature type="compositionally biased region" description="Gly residues" evidence="2">
    <location>
        <begin position="500"/>
        <end position="510"/>
    </location>
</feature>
<gene>
    <name evidence="5" type="ORF">DPX16_3590</name>
</gene>
<feature type="region of interest" description="Disordered" evidence="2">
    <location>
        <begin position="656"/>
        <end position="679"/>
    </location>
</feature>
<evidence type="ECO:0000259" key="4">
    <source>
        <dbReference type="Pfam" id="PF04677"/>
    </source>
</evidence>
<proteinExistence type="inferred from homology"/>
<comment type="caution">
    <text evidence="5">The sequence shown here is derived from an EMBL/GenBank/DDBJ whole genome shotgun (WGS) entry which is preliminary data.</text>
</comment>
<feature type="region of interest" description="Disordered" evidence="2">
    <location>
        <begin position="412"/>
        <end position="586"/>
    </location>
</feature>
<organism evidence="5 6">
    <name type="scientific">Anabarilius grahami</name>
    <name type="common">Kanglang fish</name>
    <name type="synonym">Barilius grahami</name>
    <dbReference type="NCBI Taxonomy" id="495550"/>
    <lineage>
        <taxon>Eukaryota</taxon>
        <taxon>Metazoa</taxon>
        <taxon>Chordata</taxon>
        <taxon>Craniata</taxon>
        <taxon>Vertebrata</taxon>
        <taxon>Euteleostomi</taxon>
        <taxon>Actinopterygii</taxon>
        <taxon>Neopterygii</taxon>
        <taxon>Teleostei</taxon>
        <taxon>Ostariophysi</taxon>
        <taxon>Cypriniformes</taxon>
        <taxon>Xenocyprididae</taxon>
        <taxon>Xenocypridinae</taxon>
        <taxon>Xenocypridinae incertae sedis</taxon>
        <taxon>Anabarilius</taxon>
    </lineage>
</organism>
<accession>A0A3N0XT98</accession>
<dbReference type="PANTHER" id="PTHR12072">
    <property type="entry name" value="CWF19, CELL CYCLE CONTROL PROTEIN"/>
    <property type="match status" value="1"/>
</dbReference>
<dbReference type="InterPro" id="IPR036265">
    <property type="entry name" value="HIT-like_sf"/>
</dbReference>
<evidence type="ECO:0000313" key="6">
    <source>
        <dbReference type="Proteomes" id="UP000281406"/>
    </source>
</evidence>
<dbReference type="EMBL" id="RJVU01063374">
    <property type="protein sequence ID" value="ROJ25425.1"/>
    <property type="molecule type" value="Genomic_DNA"/>
</dbReference>
<feature type="region of interest" description="Disordered" evidence="2">
    <location>
        <begin position="1"/>
        <end position="146"/>
    </location>
</feature>
<dbReference type="PANTHER" id="PTHR12072:SF5">
    <property type="entry name" value="CWF19-LIKE PROTEIN 2"/>
    <property type="match status" value="1"/>
</dbReference>
<feature type="compositionally biased region" description="Basic and acidic residues" evidence="2">
    <location>
        <begin position="412"/>
        <end position="435"/>
    </location>
</feature>
<evidence type="ECO:0000256" key="1">
    <source>
        <dbReference type="ARBA" id="ARBA00006795"/>
    </source>
</evidence>
<feature type="domain" description="Cwf19-like C-terminal" evidence="4">
    <location>
        <begin position="764"/>
        <end position="861"/>
    </location>
</feature>
<feature type="compositionally biased region" description="Basic and acidic residues" evidence="2">
    <location>
        <begin position="442"/>
        <end position="466"/>
    </location>
</feature>
<dbReference type="GO" id="GO:0000398">
    <property type="term" value="P:mRNA splicing, via spliceosome"/>
    <property type="evidence" value="ECO:0007669"/>
    <property type="project" value="TreeGrafter"/>
</dbReference>
<dbReference type="OrthoDB" id="2113965at2759"/>
<protein>
    <submittedName>
        <fullName evidence="5">CWF19-like protein 2</fullName>
    </submittedName>
</protein>
<feature type="compositionally biased region" description="Basic residues" evidence="2">
    <location>
        <begin position="73"/>
        <end position="95"/>
    </location>
</feature>
<evidence type="ECO:0000256" key="2">
    <source>
        <dbReference type="SAM" id="MobiDB-lite"/>
    </source>
</evidence>
<dbReference type="InterPro" id="IPR006768">
    <property type="entry name" value="Cwf19-like_C_dom-1"/>
</dbReference>